<protein>
    <recommendedName>
        <fullName evidence="3">DUF6533 domain-containing protein</fullName>
    </recommendedName>
</protein>
<dbReference type="InterPro" id="IPR045340">
    <property type="entry name" value="DUF6533"/>
</dbReference>
<proteinExistence type="predicted"/>
<keyword evidence="2" id="KW-0472">Membrane</keyword>
<dbReference type="InParanoid" id="A0A5C3NX49"/>
<dbReference type="Pfam" id="PF20151">
    <property type="entry name" value="DUF6533"/>
    <property type="match status" value="1"/>
</dbReference>
<evidence type="ECO:0000259" key="3">
    <source>
        <dbReference type="Pfam" id="PF20151"/>
    </source>
</evidence>
<evidence type="ECO:0000256" key="2">
    <source>
        <dbReference type="SAM" id="Phobius"/>
    </source>
</evidence>
<evidence type="ECO:0000313" key="5">
    <source>
        <dbReference type="Proteomes" id="UP000308197"/>
    </source>
</evidence>
<feature type="region of interest" description="Disordered" evidence="1">
    <location>
        <begin position="280"/>
        <end position="305"/>
    </location>
</feature>
<feature type="transmembrane region" description="Helical" evidence="2">
    <location>
        <begin position="200"/>
        <end position="219"/>
    </location>
</feature>
<gene>
    <name evidence="4" type="ORF">K466DRAFT_604761</name>
</gene>
<sequence length="305" mass="32812">MTDNAALVSNFVAARYNYSCSIAAAVLLIYDYLITFDREVELFWANPKKTAAPLLFYTTRYLGLLSVILTRVKAAPSISLESLFSFGLTGVIDPVNGCGATVKITLQKAIIRERTCAPDKLSHDAHGCAVTIVTNAAIVFANVIIIAVTWKTLGARSFRRLLSRDMHKGFTAILLWNGTIYFIALSLLAIIHVIFTMTSIFYGGVGSALSLLGPPILVWRFMIALQATNQSNLKIGSDDPLHLATDAGGSLSFARAIGSIGAIVTSDSLEYQDENDCASVDPEKPLDVDAMGGEFLDDETGGHAP</sequence>
<accession>A0A5C3NX49</accession>
<feature type="transmembrane region" description="Helical" evidence="2">
    <location>
        <begin position="16"/>
        <end position="33"/>
    </location>
</feature>
<dbReference type="AlphaFoldDB" id="A0A5C3NX49"/>
<feature type="transmembrane region" description="Helical" evidence="2">
    <location>
        <begin position="129"/>
        <end position="150"/>
    </location>
</feature>
<feature type="transmembrane region" description="Helical" evidence="2">
    <location>
        <begin position="170"/>
        <end position="194"/>
    </location>
</feature>
<evidence type="ECO:0000256" key="1">
    <source>
        <dbReference type="SAM" id="MobiDB-lite"/>
    </source>
</evidence>
<name>A0A5C3NX49_9APHY</name>
<keyword evidence="5" id="KW-1185">Reference proteome</keyword>
<dbReference type="EMBL" id="ML211652">
    <property type="protein sequence ID" value="TFK81117.1"/>
    <property type="molecule type" value="Genomic_DNA"/>
</dbReference>
<keyword evidence="2" id="KW-0812">Transmembrane</keyword>
<organism evidence="4 5">
    <name type="scientific">Polyporus arcularius HHB13444</name>
    <dbReference type="NCBI Taxonomy" id="1314778"/>
    <lineage>
        <taxon>Eukaryota</taxon>
        <taxon>Fungi</taxon>
        <taxon>Dikarya</taxon>
        <taxon>Basidiomycota</taxon>
        <taxon>Agaricomycotina</taxon>
        <taxon>Agaricomycetes</taxon>
        <taxon>Polyporales</taxon>
        <taxon>Polyporaceae</taxon>
        <taxon>Polyporus</taxon>
    </lineage>
</organism>
<feature type="domain" description="DUF6533" evidence="3">
    <location>
        <begin position="20"/>
        <end position="65"/>
    </location>
</feature>
<reference evidence="4 5" key="1">
    <citation type="journal article" date="2019" name="Nat. Ecol. Evol.">
        <title>Megaphylogeny resolves global patterns of mushroom evolution.</title>
        <authorList>
            <person name="Varga T."/>
            <person name="Krizsan K."/>
            <person name="Foldi C."/>
            <person name="Dima B."/>
            <person name="Sanchez-Garcia M."/>
            <person name="Sanchez-Ramirez S."/>
            <person name="Szollosi G.J."/>
            <person name="Szarkandi J.G."/>
            <person name="Papp V."/>
            <person name="Albert L."/>
            <person name="Andreopoulos W."/>
            <person name="Angelini C."/>
            <person name="Antonin V."/>
            <person name="Barry K.W."/>
            <person name="Bougher N.L."/>
            <person name="Buchanan P."/>
            <person name="Buyck B."/>
            <person name="Bense V."/>
            <person name="Catcheside P."/>
            <person name="Chovatia M."/>
            <person name="Cooper J."/>
            <person name="Damon W."/>
            <person name="Desjardin D."/>
            <person name="Finy P."/>
            <person name="Geml J."/>
            <person name="Haridas S."/>
            <person name="Hughes K."/>
            <person name="Justo A."/>
            <person name="Karasinski D."/>
            <person name="Kautmanova I."/>
            <person name="Kiss B."/>
            <person name="Kocsube S."/>
            <person name="Kotiranta H."/>
            <person name="LaButti K.M."/>
            <person name="Lechner B.E."/>
            <person name="Liimatainen K."/>
            <person name="Lipzen A."/>
            <person name="Lukacs Z."/>
            <person name="Mihaltcheva S."/>
            <person name="Morgado L.N."/>
            <person name="Niskanen T."/>
            <person name="Noordeloos M.E."/>
            <person name="Ohm R.A."/>
            <person name="Ortiz-Santana B."/>
            <person name="Ovrebo C."/>
            <person name="Racz N."/>
            <person name="Riley R."/>
            <person name="Savchenko A."/>
            <person name="Shiryaev A."/>
            <person name="Soop K."/>
            <person name="Spirin V."/>
            <person name="Szebenyi C."/>
            <person name="Tomsovsky M."/>
            <person name="Tulloss R.E."/>
            <person name="Uehling J."/>
            <person name="Grigoriev I.V."/>
            <person name="Vagvolgyi C."/>
            <person name="Papp T."/>
            <person name="Martin F.M."/>
            <person name="Miettinen O."/>
            <person name="Hibbett D.S."/>
            <person name="Nagy L.G."/>
        </authorList>
    </citation>
    <scope>NUCLEOTIDE SEQUENCE [LARGE SCALE GENOMIC DNA]</scope>
    <source>
        <strain evidence="4 5">HHB13444</strain>
    </source>
</reference>
<keyword evidence="2" id="KW-1133">Transmembrane helix</keyword>
<evidence type="ECO:0000313" key="4">
    <source>
        <dbReference type="EMBL" id="TFK81117.1"/>
    </source>
</evidence>
<dbReference type="Proteomes" id="UP000308197">
    <property type="component" value="Unassembled WGS sequence"/>
</dbReference>